<proteinExistence type="predicted"/>
<dbReference type="RefSeq" id="WP_253804506.1">
    <property type="nucleotide sequence ID" value="NZ_BAAAUB010000015.1"/>
</dbReference>
<evidence type="ECO:0000313" key="2">
    <source>
        <dbReference type="EMBL" id="MCP2314176.1"/>
    </source>
</evidence>
<comment type="caution">
    <text evidence="2">The sequence shown here is derived from an EMBL/GenBank/DDBJ whole genome shotgun (WGS) entry which is preliminary data.</text>
</comment>
<sequence>MVDWTALPLDTVYEGEQLGRWVQAQRAGRPGLEEDQRDLLTAIGIDEDPELVAAKAAAEAKPKVSRTDRFAPGLAALAQFAEREGHVRVPRPHREPLATVEAGPGGEDQVVVHQVALGAFMNNAKARRAKLTPGQLAQLAEQGVEWA</sequence>
<reference evidence="2 3" key="1">
    <citation type="submission" date="2022-06" db="EMBL/GenBank/DDBJ databases">
        <title>Sequencing the genomes of 1000 actinobacteria strains.</title>
        <authorList>
            <person name="Klenk H.-P."/>
        </authorList>
    </citation>
    <scope>NUCLEOTIDE SEQUENCE [LARGE SCALE GENOMIC DNA]</scope>
    <source>
        <strain evidence="2 3">DSM 41656</strain>
    </source>
</reference>
<evidence type="ECO:0000259" key="1">
    <source>
        <dbReference type="Pfam" id="PF03457"/>
    </source>
</evidence>
<gene>
    <name evidence="2" type="ORF">FHR36_007375</name>
</gene>
<protein>
    <recommendedName>
        <fullName evidence="1">Helicase-associated domain-containing protein</fullName>
    </recommendedName>
</protein>
<keyword evidence="3" id="KW-1185">Reference proteome</keyword>
<dbReference type="Pfam" id="PF03457">
    <property type="entry name" value="HA"/>
    <property type="match status" value="1"/>
</dbReference>
<dbReference type="EMBL" id="JAMZDX010000008">
    <property type="protein sequence ID" value="MCP2314176.1"/>
    <property type="molecule type" value="Genomic_DNA"/>
</dbReference>
<evidence type="ECO:0000313" key="3">
    <source>
        <dbReference type="Proteomes" id="UP001206483"/>
    </source>
</evidence>
<organism evidence="2 3">
    <name type="scientific">Kitasatospora paracochleata</name>
    <dbReference type="NCBI Taxonomy" id="58354"/>
    <lineage>
        <taxon>Bacteria</taxon>
        <taxon>Bacillati</taxon>
        <taxon>Actinomycetota</taxon>
        <taxon>Actinomycetes</taxon>
        <taxon>Kitasatosporales</taxon>
        <taxon>Streptomycetaceae</taxon>
        <taxon>Kitasatospora</taxon>
    </lineage>
</organism>
<dbReference type="InterPro" id="IPR005114">
    <property type="entry name" value="Helicase_assoc"/>
</dbReference>
<dbReference type="Proteomes" id="UP001206483">
    <property type="component" value="Unassembled WGS sequence"/>
</dbReference>
<feature type="domain" description="Helicase-associated" evidence="1">
    <location>
        <begin position="68"/>
        <end position="143"/>
    </location>
</feature>
<name>A0ABT1JAU0_9ACTN</name>
<accession>A0ABT1JAU0</accession>